<protein>
    <submittedName>
        <fullName evidence="2">Uncharacterized protein</fullName>
    </submittedName>
</protein>
<feature type="transmembrane region" description="Helical" evidence="1">
    <location>
        <begin position="25"/>
        <end position="46"/>
    </location>
</feature>
<gene>
    <name evidence="2" type="ORF">SAMN05192589_10169</name>
</gene>
<keyword evidence="1" id="KW-0812">Transmembrane</keyword>
<feature type="transmembrane region" description="Helical" evidence="1">
    <location>
        <begin position="234"/>
        <end position="253"/>
    </location>
</feature>
<feature type="transmembrane region" description="Helical" evidence="1">
    <location>
        <begin position="131"/>
        <end position="154"/>
    </location>
</feature>
<keyword evidence="1" id="KW-0472">Membrane</keyword>
<feature type="transmembrane region" description="Helical" evidence="1">
    <location>
        <begin position="61"/>
        <end position="81"/>
    </location>
</feature>
<dbReference type="STRING" id="187868.SAMN05192589_10169"/>
<name>A0A1G6I4R8_9BURK</name>
<dbReference type="EMBL" id="FMZC01000001">
    <property type="protein sequence ID" value="SDC01420.1"/>
    <property type="molecule type" value="Genomic_DNA"/>
</dbReference>
<dbReference type="OrthoDB" id="345237at2"/>
<reference evidence="2 3" key="1">
    <citation type="submission" date="2016-10" db="EMBL/GenBank/DDBJ databases">
        <authorList>
            <person name="de Groot N.N."/>
        </authorList>
    </citation>
    <scope>NUCLEOTIDE SEQUENCE [LARGE SCALE GENOMIC DNA]</scope>
    <source>
        <strain evidence="2 3">DSM 16619</strain>
    </source>
</reference>
<feature type="transmembrane region" description="Helical" evidence="1">
    <location>
        <begin position="166"/>
        <end position="191"/>
    </location>
</feature>
<accession>A0A1G6I4R8</accession>
<organism evidence="2 3">
    <name type="scientific">Paracidovorax valerianellae</name>
    <dbReference type="NCBI Taxonomy" id="187868"/>
    <lineage>
        <taxon>Bacteria</taxon>
        <taxon>Pseudomonadati</taxon>
        <taxon>Pseudomonadota</taxon>
        <taxon>Betaproteobacteria</taxon>
        <taxon>Burkholderiales</taxon>
        <taxon>Comamonadaceae</taxon>
        <taxon>Paracidovorax</taxon>
    </lineage>
</organism>
<proteinExistence type="predicted"/>
<evidence type="ECO:0000313" key="2">
    <source>
        <dbReference type="EMBL" id="SDC01420.1"/>
    </source>
</evidence>
<keyword evidence="3" id="KW-1185">Reference proteome</keyword>
<sequence length="267" mass="28269">MTSMTAPSPFATRDRFPAVSDWEPLMTQLAFAFLALLPVLVLAWLLDPRELLGVSVWAKPIKFAAGFAVYLLSLGAFATFIDPAWRKTGAFRWPVIAGSAAIVLEQAIITLQSARGVGSHFNAATAFDAALYAAMGAGSLALLALAPVVALGLARHPSRRSIDDGMRDAIVIGLWMTGVLTLATAGTMAVLGSHRFGAADLRVSHFLATHSMHAVPLIVWALSPFHVLRRQGVLAVAAIYGVAVVAVFVQALSGHPFPVPISWLSHG</sequence>
<dbReference type="Proteomes" id="UP000198781">
    <property type="component" value="Unassembled WGS sequence"/>
</dbReference>
<evidence type="ECO:0000313" key="3">
    <source>
        <dbReference type="Proteomes" id="UP000198781"/>
    </source>
</evidence>
<dbReference type="AlphaFoldDB" id="A0A1G6I4R8"/>
<feature type="transmembrane region" description="Helical" evidence="1">
    <location>
        <begin position="203"/>
        <end position="222"/>
    </location>
</feature>
<dbReference type="RefSeq" id="WP_139160251.1">
    <property type="nucleotide sequence ID" value="NZ_FMZC01000001.1"/>
</dbReference>
<evidence type="ECO:0000256" key="1">
    <source>
        <dbReference type="SAM" id="Phobius"/>
    </source>
</evidence>
<keyword evidence="1" id="KW-1133">Transmembrane helix</keyword>